<sequence length="1255" mass="135977">MNLGELWSWEKRKLGCRIRPESGNPAYDEIREQLSRLTGVEIPGSQVDSPVRQKAGVGKPRRPKKCNEESCSTLRPITSTTSLLAYQQQHAEQAEGELTSKARKNLHKKYFNVPRGPPAKIMFDLQRDRLRNAIPEAFEELKKRKPPPLPKGTNESPSSSSQQHQQRPSSQETWRRHDEEDTNLRSKGDEQFSTATTTAPAEAMTKRPLSPFRLYRGDLFGTRGEYMCGIIYQSRLDSSAMSGTKMLPRVNTNGMMGESRNEQNRSSSSGSNGSGTDAKPESSSLNASDDDDDDATYVEGAGGVKIPSKHSNTNNKRSSSEDPAAIEAKLHCANSLAQWSMHSENVERLAEEGAVGAALALSKDEHSEIRKSCAKTFKNMSHHPNLCEQLVKLTAVPVISDLGIAAKDVDVSRDCSFALVNLTNMHGMEAKLVEDGIVLALMSLMNHHEELANICSRGLFNLTCVDSPYQHMERVMKAFISLASSTLASVKHVCAAALCNMSDIKDVRSRVVEEGVVQVIGVLARGAEARTRRVCAIILHLLASTRTCRPDMVSKGAVQVLYSLSSDIDTITLHYIASAIIKLAMEDQNLPRLVHEGGVTALCNICLRCPHDAATTQLCASALSLLSQQVIGRQAIVQEGCVPAIVTLLNEASDNSTIRNGLSAFTNLLMDEANHDQVLSQGGIAAVIALCSHSSSEIREACALAMFNFSRGEASRDASVSAAAVPAIIALSRLPEPRTRMRCAATLCKFASVEQNVALMVEADVVPAFIDMLQTRDQDIVKHCCAALCRLAHEGTSAVMIAESAVPHVIAGCGEGSDAATRQSCCAVLSAVSAHEPCRRPLCEMGALLALISLAQDRSADDTTRLRCAVAFANLSNEPSVQAEMVDAGIVPVIGDLSNSYCEENQLYCARALCNLGSHPGSEEAIVEQGGVAALMMISMVRAVSHFTKQVCAKALLNLISTPQVRQQWLPQLASDGLVQAVSVLSRLSEEETMRVCGNIFCILSAEGAEGRMLLAERRSTLTDVFGLMRSRDRATQLLCGKTACNLLGHLDTQRQAVAAGAMRVLSNLCTLKDPEAEEAAATAFFLIAGEEVCRTEMVDCAVLPVLISAARSTNPVTCDSCLRVLAHLAWWKPMRVPLLQAKLIPMLVKIALGLDKEAASVKRNGQADLVLHIFVYMTFIDLEHRIPMINDNIVPAIESTYRHLIANVSYAPRVRSFVVASLRSLAEAEGALDRFVADGAIRLLCDILCTDDAA</sequence>
<dbReference type="EMBL" id="JAQMWT010000381">
    <property type="protein sequence ID" value="KAJ8602339.1"/>
    <property type="molecule type" value="Genomic_DNA"/>
</dbReference>
<dbReference type="Proteomes" id="UP001230188">
    <property type="component" value="Unassembled WGS sequence"/>
</dbReference>
<name>A0AAD7XL97_9STRA</name>
<dbReference type="Pfam" id="PF00514">
    <property type="entry name" value="Arm"/>
    <property type="match status" value="1"/>
</dbReference>
<evidence type="ECO:0000256" key="1">
    <source>
        <dbReference type="PROSITE-ProRule" id="PRU00259"/>
    </source>
</evidence>
<dbReference type="SUPFAM" id="SSF48371">
    <property type="entry name" value="ARM repeat"/>
    <property type="match status" value="4"/>
</dbReference>
<reference evidence="3" key="1">
    <citation type="submission" date="2023-01" db="EMBL/GenBank/DDBJ databases">
        <title>Metagenome sequencing of chrysophaentin producing Chrysophaeum taylorii.</title>
        <authorList>
            <person name="Davison J."/>
            <person name="Bewley C."/>
        </authorList>
    </citation>
    <scope>NUCLEOTIDE SEQUENCE</scope>
    <source>
        <strain evidence="3">NIES-1699</strain>
    </source>
</reference>
<feature type="compositionally biased region" description="Low complexity" evidence="2">
    <location>
        <begin position="156"/>
        <end position="171"/>
    </location>
</feature>
<protein>
    <submittedName>
        <fullName evidence="3">Uncharacterized protein</fullName>
    </submittedName>
</protein>
<organism evidence="3 4">
    <name type="scientific">Chrysophaeum taylorii</name>
    <dbReference type="NCBI Taxonomy" id="2483200"/>
    <lineage>
        <taxon>Eukaryota</taxon>
        <taxon>Sar</taxon>
        <taxon>Stramenopiles</taxon>
        <taxon>Ochrophyta</taxon>
        <taxon>Pelagophyceae</taxon>
        <taxon>Pelagomonadales</taxon>
        <taxon>Pelagomonadaceae</taxon>
        <taxon>Chrysophaeum</taxon>
    </lineage>
</organism>
<feature type="region of interest" description="Disordered" evidence="2">
    <location>
        <begin position="43"/>
        <end position="71"/>
    </location>
</feature>
<gene>
    <name evidence="3" type="ORF">CTAYLR_004213</name>
</gene>
<dbReference type="InterPro" id="IPR016024">
    <property type="entry name" value="ARM-type_fold"/>
</dbReference>
<dbReference type="PANTHER" id="PTHR23315:SF7">
    <property type="entry name" value="U-BOX DOMAIN-CONTAINING PROTEIN 4"/>
    <property type="match status" value="1"/>
</dbReference>
<dbReference type="PANTHER" id="PTHR23315">
    <property type="entry name" value="U BOX DOMAIN-CONTAINING"/>
    <property type="match status" value="1"/>
</dbReference>
<feature type="compositionally biased region" description="Basic and acidic residues" evidence="2">
    <location>
        <begin position="173"/>
        <end position="190"/>
    </location>
</feature>
<accession>A0AAD7XL97</accession>
<feature type="region of interest" description="Disordered" evidence="2">
    <location>
        <begin position="243"/>
        <end position="323"/>
    </location>
</feature>
<dbReference type="PROSITE" id="PS50176">
    <property type="entry name" value="ARM_REPEAT"/>
    <property type="match status" value="1"/>
</dbReference>
<dbReference type="AlphaFoldDB" id="A0AAD7XL97"/>
<feature type="repeat" description="ARM" evidence="1">
    <location>
        <begin position="640"/>
        <end position="683"/>
    </location>
</feature>
<evidence type="ECO:0000256" key="2">
    <source>
        <dbReference type="SAM" id="MobiDB-lite"/>
    </source>
</evidence>
<proteinExistence type="predicted"/>
<feature type="compositionally biased region" description="Low complexity" evidence="2">
    <location>
        <begin position="194"/>
        <end position="203"/>
    </location>
</feature>
<dbReference type="SMART" id="SM00185">
    <property type="entry name" value="ARM"/>
    <property type="match status" value="11"/>
</dbReference>
<dbReference type="InterPro" id="IPR011989">
    <property type="entry name" value="ARM-like"/>
</dbReference>
<feature type="region of interest" description="Disordered" evidence="2">
    <location>
        <begin position="138"/>
        <end position="205"/>
    </location>
</feature>
<dbReference type="InterPro" id="IPR000225">
    <property type="entry name" value="Armadillo"/>
</dbReference>
<keyword evidence="4" id="KW-1185">Reference proteome</keyword>
<comment type="caution">
    <text evidence="3">The sequence shown here is derived from an EMBL/GenBank/DDBJ whole genome shotgun (WGS) entry which is preliminary data.</text>
</comment>
<evidence type="ECO:0000313" key="4">
    <source>
        <dbReference type="Proteomes" id="UP001230188"/>
    </source>
</evidence>
<evidence type="ECO:0000313" key="3">
    <source>
        <dbReference type="EMBL" id="KAJ8602339.1"/>
    </source>
</evidence>
<dbReference type="Gene3D" id="1.25.10.10">
    <property type="entry name" value="Leucine-rich Repeat Variant"/>
    <property type="match status" value="4"/>
</dbReference>
<feature type="compositionally biased region" description="Low complexity" evidence="2">
    <location>
        <begin position="264"/>
        <end position="275"/>
    </location>
</feature>